<dbReference type="OrthoDB" id="1840016at2759"/>
<keyword evidence="3" id="KW-1185">Reference proteome</keyword>
<feature type="region of interest" description="Disordered" evidence="1">
    <location>
        <begin position="52"/>
        <end position="72"/>
    </location>
</feature>
<reference evidence="2 3" key="1">
    <citation type="journal article" date="2019" name="Nat. Plants">
        <title>Stout camphor tree genome fills gaps in understanding of flowering plant genome evolution.</title>
        <authorList>
            <person name="Chaw S.M."/>
            <person name="Liu Y.C."/>
            <person name="Wu Y.W."/>
            <person name="Wang H.Y."/>
            <person name="Lin C.I."/>
            <person name="Wu C.S."/>
            <person name="Ke H.M."/>
            <person name="Chang L.Y."/>
            <person name="Hsu C.Y."/>
            <person name="Yang H.T."/>
            <person name="Sudianto E."/>
            <person name="Hsu M.H."/>
            <person name="Wu K.P."/>
            <person name="Wang L.N."/>
            <person name="Leebens-Mack J.H."/>
            <person name="Tsai I.J."/>
        </authorList>
    </citation>
    <scope>NUCLEOTIDE SEQUENCE [LARGE SCALE GENOMIC DNA]</scope>
    <source>
        <strain evidence="3">cv. Chaw 1501</strain>
        <tissue evidence="2">Young leaves</tissue>
    </source>
</reference>
<evidence type="ECO:0000313" key="3">
    <source>
        <dbReference type="Proteomes" id="UP000283530"/>
    </source>
</evidence>
<evidence type="ECO:0000313" key="2">
    <source>
        <dbReference type="EMBL" id="RWR81741.1"/>
    </source>
</evidence>
<dbReference type="AlphaFoldDB" id="A0A443NT90"/>
<evidence type="ECO:0000256" key="1">
    <source>
        <dbReference type="SAM" id="MobiDB-lite"/>
    </source>
</evidence>
<dbReference type="EMBL" id="QPKB01000004">
    <property type="protein sequence ID" value="RWR81741.1"/>
    <property type="molecule type" value="Genomic_DNA"/>
</dbReference>
<accession>A0A443NT90</accession>
<organism evidence="2 3">
    <name type="scientific">Cinnamomum micranthum f. kanehirae</name>
    <dbReference type="NCBI Taxonomy" id="337451"/>
    <lineage>
        <taxon>Eukaryota</taxon>
        <taxon>Viridiplantae</taxon>
        <taxon>Streptophyta</taxon>
        <taxon>Embryophyta</taxon>
        <taxon>Tracheophyta</taxon>
        <taxon>Spermatophyta</taxon>
        <taxon>Magnoliopsida</taxon>
        <taxon>Magnoliidae</taxon>
        <taxon>Laurales</taxon>
        <taxon>Lauraceae</taxon>
        <taxon>Cinnamomum</taxon>
    </lineage>
</organism>
<name>A0A443NT90_9MAGN</name>
<gene>
    <name evidence="2" type="ORF">CKAN_01043600</name>
</gene>
<protein>
    <submittedName>
        <fullName evidence="2">Uncharacterized protein</fullName>
    </submittedName>
</protein>
<dbReference type="Proteomes" id="UP000283530">
    <property type="component" value="Unassembled WGS sequence"/>
</dbReference>
<dbReference type="PANTHER" id="PTHR35111:SF5">
    <property type="entry name" value="F10A5.9"/>
    <property type="match status" value="1"/>
</dbReference>
<dbReference type="PANTHER" id="PTHR35111">
    <property type="entry name" value="F10A5.9-RELATED"/>
    <property type="match status" value="1"/>
</dbReference>
<sequence length="108" mass="12372">MYKLQRESSVTQVSGEGHQARTRAAPKVDVSHMRLFDRFRKMIVRLVLSLPSRRQSAPHQRTGERFDPPKTSCSSYHYSPNSHYTEAIADCIEFFNKSSQEALSEALV</sequence>
<proteinExistence type="predicted"/>
<comment type="caution">
    <text evidence="2">The sequence shown here is derived from an EMBL/GenBank/DDBJ whole genome shotgun (WGS) entry which is preliminary data.</text>
</comment>
<feature type="region of interest" description="Disordered" evidence="1">
    <location>
        <begin position="1"/>
        <end position="27"/>
    </location>
</feature>